<keyword evidence="5" id="KW-0119">Carbohydrate metabolism</keyword>
<organism evidence="6 7">
    <name type="scientific">Lentibacillus persicus</name>
    <dbReference type="NCBI Taxonomy" id="640948"/>
    <lineage>
        <taxon>Bacteria</taxon>
        <taxon>Bacillati</taxon>
        <taxon>Bacillota</taxon>
        <taxon>Bacilli</taxon>
        <taxon>Bacillales</taxon>
        <taxon>Bacillaceae</taxon>
        <taxon>Lentibacillus</taxon>
    </lineage>
</organism>
<dbReference type="SUPFAM" id="SSF51569">
    <property type="entry name" value="Aldolase"/>
    <property type="match status" value="1"/>
</dbReference>
<dbReference type="STRING" id="640948.SAMN05216238_11045"/>
<dbReference type="GO" id="GO:0016829">
    <property type="term" value="F:lyase activity"/>
    <property type="evidence" value="ECO:0007669"/>
    <property type="project" value="UniProtKB-KW"/>
</dbReference>
<dbReference type="Pfam" id="PF01081">
    <property type="entry name" value="Aldolase"/>
    <property type="match status" value="1"/>
</dbReference>
<dbReference type="RefSeq" id="WP_090086378.1">
    <property type="nucleotide sequence ID" value="NZ_FOMR01000010.1"/>
</dbReference>
<comment type="similarity">
    <text evidence="2">Belongs to the KHG/KDPG aldolase family.</text>
</comment>
<dbReference type="InterPro" id="IPR013785">
    <property type="entry name" value="Aldolase_TIM"/>
</dbReference>
<comment type="pathway">
    <text evidence="1">Carbohydrate acid metabolism.</text>
</comment>
<dbReference type="NCBIfam" id="NF005119">
    <property type="entry name" value="PRK06552.1"/>
    <property type="match status" value="1"/>
</dbReference>
<evidence type="ECO:0000256" key="2">
    <source>
        <dbReference type="ARBA" id="ARBA00006906"/>
    </source>
</evidence>
<dbReference type="PANTHER" id="PTHR30246">
    <property type="entry name" value="2-KETO-3-DEOXY-6-PHOSPHOGLUCONATE ALDOLASE"/>
    <property type="match status" value="1"/>
</dbReference>
<dbReference type="CDD" id="cd00452">
    <property type="entry name" value="KDPG_aldolase"/>
    <property type="match status" value="1"/>
</dbReference>
<dbReference type="PANTHER" id="PTHR30246:SF1">
    <property type="entry name" value="2-DEHYDRO-3-DEOXY-6-PHOSPHOGALACTONATE ALDOLASE-RELATED"/>
    <property type="match status" value="1"/>
</dbReference>
<keyword evidence="7" id="KW-1185">Reference proteome</keyword>
<dbReference type="OrthoDB" id="9802667at2"/>
<dbReference type="Proteomes" id="UP000199474">
    <property type="component" value="Unassembled WGS sequence"/>
</dbReference>
<evidence type="ECO:0000313" key="7">
    <source>
        <dbReference type="Proteomes" id="UP000199474"/>
    </source>
</evidence>
<keyword evidence="4" id="KW-0456">Lyase</keyword>
<dbReference type="AlphaFoldDB" id="A0A1I1YQH4"/>
<evidence type="ECO:0000256" key="1">
    <source>
        <dbReference type="ARBA" id="ARBA00004761"/>
    </source>
</evidence>
<reference evidence="7" key="1">
    <citation type="submission" date="2016-10" db="EMBL/GenBank/DDBJ databases">
        <authorList>
            <person name="Varghese N."/>
            <person name="Submissions S."/>
        </authorList>
    </citation>
    <scope>NUCLEOTIDE SEQUENCE [LARGE SCALE GENOMIC DNA]</scope>
    <source>
        <strain evidence="7">DSM 22530</strain>
    </source>
</reference>
<comment type="subunit">
    <text evidence="3">Homotrimer.</text>
</comment>
<dbReference type="InterPro" id="IPR000887">
    <property type="entry name" value="Aldlse_KDPG_KHG"/>
</dbReference>
<evidence type="ECO:0000256" key="4">
    <source>
        <dbReference type="ARBA" id="ARBA00023239"/>
    </source>
</evidence>
<gene>
    <name evidence="6" type="ORF">SAMN05216238_11045</name>
</gene>
<dbReference type="NCBIfam" id="TIGR01182">
    <property type="entry name" value="eda"/>
    <property type="match status" value="1"/>
</dbReference>
<proteinExistence type="inferred from homology"/>
<protein>
    <submittedName>
        <fullName evidence="6">2-dehydro-3-deoxyphosphogluconate aldolase / (4S)-4-hydroxy-2-oxoglutarate aldolase</fullName>
    </submittedName>
</protein>
<sequence>MQTYHILNEMMEHKLAVVIRGESRSMAEKTAAACVKGGVKTLEVTFTVPGAQGLLESLSETYDDALIGAGTVLDSETARIAILSGARFIVSPGFNKETAKLCNRYGIPYLPGCMTVNEILQAAEYGISVVKLFPGNAFNPSFIKDIHGPLPHINMMPTGGVSLENAKEWLEAGAVMLGVGGEITKPAKKGNYDKVTNLAEKFQNMVKEG</sequence>
<name>A0A1I1YQH4_9BACI</name>
<dbReference type="EMBL" id="FOMR01000010">
    <property type="protein sequence ID" value="SFE21562.1"/>
    <property type="molecule type" value="Genomic_DNA"/>
</dbReference>
<evidence type="ECO:0000313" key="6">
    <source>
        <dbReference type="EMBL" id="SFE21562.1"/>
    </source>
</evidence>
<dbReference type="Gene3D" id="3.20.20.70">
    <property type="entry name" value="Aldolase class I"/>
    <property type="match status" value="1"/>
</dbReference>
<evidence type="ECO:0000256" key="3">
    <source>
        <dbReference type="ARBA" id="ARBA00011233"/>
    </source>
</evidence>
<accession>A0A1I1YQH4</accession>
<evidence type="ECO:0000256" key="5">
    <source>
        <dbReference type="ARBA" id="ARBA00023277"/>
    </source>
</evidence>